<dbReference type="SUPFAM" id="SSF55811">
    <property type="entry name" value="Nudix"/>
    <property type="match status" value="1"/>
</dbReference>
<dbReference type="PROSITE" id="PS51462">
    <property type="entry name" value="NUDIX"/>
    <property type="match status" value="1"/>
</dbReference>
<dbReference type="InterPro" id="IPR020084">
    <property type="entry name" value="NUDIX_hydrolase_CS"/>
</dbReference>
<gene>
    <name evidence="3" type="ORF">SDC9_74823</name>
</gene>
<comment type="caution">
    <text evidence="3">The sequence shown here is derived from an EMBL/GenBank/DDBJ whole genome shotgun (WGS) entry which is preliminary data.</text>
</comment>
<dbReference type="InterPro" id="IPR015797">
    <property type="entry name" value="NUDIX_hydrolase-like_dom_sf"/>
</dbReference>
<dbReference type="InterPro" id="IPR000086">
    <property type="entry name" value="NUDIX_hydrolase_dom"/>
</dbReference>
<evidence type="ECO:0000259" key="2">
    <source>
        <dbReference type="PROSITE" id="PS51462"/>
    </source>
</evidence>
<dbReference type="GO" id="GO:0016787">
    <property type="term" value="F:hydrolase activity"/>
    <property type="evidence" value="ECO:0007669"/>
    <property type="project" value="UniProtKB-KW"/>
</dbReference>
<accession>A0A644YI52</accession>
<organism evidence="3">
    <name type="scientific">bioreactor metagenome</name>
    <dbReference type="NCBI Taxonomy" id="1076179"/>
    <lineage>
        <taxon>unclassified sequences</taxon>
        <taxon>metagenomes</taxon>
        <taxon>ecological metagenomes</taxon>
    </lineage>
</organism>
<evidence type="ECO:0000256" key="1">
    <source>
        <dbReference type="ARBA" id="ARBA00022801"/>
    </source>
</evidence>
<dbReference type="Pfam" id="PF00293">
    <property type="entry name" value="NUDIX"/>
    <property type="match status" value="1"/>
</dbReference>
<dbReference type="EMBL" id="VSSQ01005217">
    <property type="protein sequence ID" value="MPM28302.1"/>
    <property type="molecule type" value="Genomic_DNA"/>
</dbReference>
<keyword evidence="1" id="KW-0378">Hydrolase</keyword>
<dbReference type="PANTHER" id="PTHR43736:SF1">
    <property type="entry name" value="DIHYDRONEOPTERIN TRIPHOSPHATE DIPHOSPHATASE"/>
    <property type="match status" value="1"/>
</dbReference>
<dbReference type="CDD" id="cd18873">
    <property type="entry name" value="NUDIX_NadM_like"/>
    <property type="match status" value="1"/>
</dbReference>
<dbReference type="PANTHER" id="PTHR43736">
    <property type="entry name" value="ADP-RIBOSE PYROPHOSPHATASE"/>
    <property type="match status" value="1"/>
</dbReference>
<dbReference type="PROSITE" id="PS00893">
    <property type="entry name" value="NUDIX_BOX"/>
    <property type="match status" value="1"/>
</dbReference>
<reference evidence="3" key="1">
    <citation type="submission" date="2019-08" db="EMBL/GenBank/DDBJ databases">
        <authorList>
            <person name="Kucharzyk K."/>
            <person name="Murdoch R.W."/>
            <person name="Higgins S."/>
            <person name="Loffler F."/>
        </authorList>
    </citation>
    <scope>NUCLEOTIDE SEQUENCE</scope>
</reference>
<proteinExistence type="predicted"/>
<evidence type="ECO:0000313" key="3">
    <source>
        <dbReference type="EMBL" id="MPM28302.1"/>
    </source>
</evidence>
<sequence>MELRDNNGLTEAEFLAQYRPKNYNRPSVTADIVVFRTVKTGCELLLIQRGGHPYLGKWALPGGFSRESEPVSETARRELAEETHLTGIPLEPVGLFSTPGRDPRMWVMSEAYVAKLGGRMEATAGDDAADAAWFAVTAENGPETLTLALSGVRGNFCAVLQKHTVPGISGPLTEYTIQDSGGLAFDHAVIIASAMRKAELI</sequence>
<feature type="domain" description="Nudix hydrolase" evidence="2">
    <location>
        <begin position="25"/>
        <end position="161"/>
    </location>
</feature>
<protein>
    <recommendedName>
        <fullName evidence="2">Nudix hydrolase domain-containing protein</fullName>
    </recommendedName>
</protein>
<dbReference type="Gene3D" id="3.90.79.10">
    <property type="entry name" value="Nucleoside Triphosphate Pyrophosphohydrolase"/>
    <property type="match status" value="1"/>
</dbReference>
<name>A0A644YI52_9ZZZZ</name>
<dbReference type="AlphaFoldDB" id="A0A644YI52"/>